<dbReference type="GO" id="GO:0016712">
    <property type="term" value="F:oxidoreductase activity, acting on paired donors, with incorporation or reduction of molecular oxygen, reduced flavin or flavoprotein as one donor, and incorporation of one atom of oxygen"/>
    <property type="evidence" value="ECO:0007669"/>
    <property type="project" value="TreeGrafter"/>
</dbReference>
<evidence type="ECO:0000313" key="7">
    <source>
        <dbReference type="EMBL" id="GFR13971.1"/>
    </source>
</evidence>
<evidence type="ECO:0000256" key="4">
    <source>
        <dbReference type="ARBA" id="ARBA00023033"/>
    </source>
</evidence>
<name>A0A8X6JNS8_TRICU</name>
<sequence length="167" mass="19276">MIKTLAEHPEEQDKLYKEILDVIGSNRQPTIEDKGKLTYFNAFLSEVMRTSDFFNLFPSLECIKETTVGGYRIPKGSIMVLNFYSAHRNPETYEEPDKFNPSRFTQSTGRRPEQPITFGVGKQSCLGESYVMTQAFLFLTSVVQHFHLNYRKMQIQLVTNSICLEIC</sequence>
<comment type="caution">
    <text evidence="7">The sequence shown here is derived from an EMBL/GenBank/DDBJ whole genome shotgun (WGS) entry which is preliminary data.</text>
</comment>
<keyword evidence="3 5" id="KW-0408">Iron</keyword>
<dbReference type="GO" id="GO:0005737">
    <property type="term" value="C:cytoplasm"/>
    <property type="evidence" value="ECO:0007669"/>
    <property type="project" value="TreeGrafter"/>
</dbReference>
<keyword evidence="2 5" id="KW-0479">Metal-binding</keyword>
<organism evidence="7 8">
    <name type="scientific">Trichonephila clavata</name>
    <name type="common">Joro spider</name>
    <name type="synonym">Nephila clavata</name>
    <dbReference type="NCBI Taxonomy" id="2740835"/>
    <lineage>
        <taxon>Eukaryota</taxon>
        <taxon>Metazoa</taxon>
        <taxon>Ecdysozoa</taxon>
        <taxon>Arthropoda</taxon>
        <taxon>Chelicerata</taxon>
        <taxon>Arachnida</taxon>
        <taxon>Araneae</taxon>
        <taxon>Araneomorphae</taxon>
        <taxon>Entelegynae</taxon>
        <taxon>Araneoidea</taxon>
        <taxon>Nephilidae</taxon>
        <taxon>Trichonephila</taxon>
    </lineage>
</organism>
<comment type="cofactor">
    <cofactor evidence="5">
        <name>heme</name>
        <dbReference type="ChEBI" id="CHEBI:30413"/>
    </cofactor>
</comment>
<dbReference type="PANTHER" id="PTHR24300">
    <property type="entry name" value="CYTOCHROME P450 508A4-RELATED"/>
    <property type="match status" value="1"/>
</dbReference>
<dbReference type="PANTHER" id="PTHR24300:SF403">
    <property type="entry name" value="CYTOCHROME P450 306A1"/>
    <property type="match status" value="1"/>
</dbReference>
<comment type="similarity">
    <text evidence="1">Belongs to the cytochrome P450 family.</text>
</comment>
<accession>A0A8X6JNS8</accession>
<dbReference type="AlphaFoldDB" id="A0A8X6JNS8"/>
<evidence type="ECO:0000256" key="3">
    <source>
        <dbReference type="ARBA" id="ARBA00023004"/>
    </source>
</evidence>
<dbReference type="Pfam" id="PF00067">
    <property type="entry name" value="p450"/>
    <property type="match status" value="1"/>
</dbReference>
<dbReference type="EMBL" id="BMAO01027015">
    <property type="protein sequence ID" value="GFR13971.1"/>
    <property type="molecule type" value="Genomic_DNA"/>
</dbReference>
<protein>
    <submittedName>
        <fullName evidence="7">Cytochrome P450 2J1</fullName>
    </submittedName>
</protein>
<dbReference type="GO" id="GO:0005506">
    <property type="term" value="F:iron ion binding"/>
    <property type="evidence" value="ECO:0007669"/>
    <property type="project" value="InterPro"/>
</dbReference>
<dbReference type="InterPro" id="IPR002401">
    <property type="entry name" value="Cyt_P450_E_grp-I"/>
</dbReference>
<keyword evidence="5" id="KW-0349">Heme</keyword>
<feature type="region of interest" description="Disordered" evidence="6">
    <location>
        <begin position="92"/>
        <end position="111"/>
    </location>
</feature>
<feature type="binding site" description="axial binding residue" evidence="5">
    <location>
        <position position="125"/>
    </location>
    <ligand>
        <name>heme</name>
        <dbReference type="ChEBI" id="CHEBI:30413"/>
    </ligand>
    <ligandPart>
        <name>Fe</name>
        <dbReference type="ChEBI" id="CHEBI:18248"/>
    </ligandPart>
</feature>
<keyword evidence="8" id="KW-1185">Reference proteome</keyword>
<dbReference type="PRINTS" id="PR00385">
    <property type="entry name" value="P450"/>
</dbReference>
<dbReference type="InterPro" id="IPR036396">
    <property type="entry name" value="Cyt_P450_sf"/>
</dbReference>
<proteinExistence type="inferred from homology"/>
<keyword evidence="4" id="KW-0503">Monooxygenase</keyword>
<dbReference type="GO" id="GO:0020037">
    <property type="term" value="F:heme binding"/>
    <property type="evidence" value="ECO:0007669"/>
    <property type="project" value="InterPro"/>
</dbReference>
<evidence type="ECO:0000256" key="1">
    <source>
        <dbReference type="ARBA" id="ARBA00010617"/>
    </source>
</evidence>
<dbReference type="PRINTS" id="PR00463">
    <property type="entry name" value="EP450I"/>
</dbReference>
<dbReference type="InterPro" id="IPR050182">
    <property type="entry name" value="Cytochrome_P450_fam2"/>
</dbReference>
<dbReference type="Gene3D" id="1.10.630.10">
    <property type="entry name" value="Cytochrome P450"/>
    <property type="match status" value="1"/>
</dbReference>
<evidence type="ECO:0000256" key="2">
    <source>
        <dbReference type="ARBA" id="ARBA00022723"/>
    </source>
</evidence>
<reference evidence="7" key="1">
    <citation type="submission" date="2020-07" db="EMBL/GenBank/DDBJ databases">
        <title>Multicomponent nature underlies the extraordinary mechanical properties of spider dragline silk.</title>
        <authorList>
            <person name="Kono N."/>
            <person name="Nakamura H."/>
            <person name="Mori M."/>
            <person name="Yoshida Y."/>
            <person name="Ohtoshi R."/>
            <person name="Malay A.D."/>
            <person name="Moran D.A.P."/>
            <person name="Tomita M."/>
            <person name="Numata K."/>
            <person name="Arakawa K."/>
        </authorList>
    </citation>
    <scope>NUCLEOTIDE SEQUENCE</scope>
</reference>
<evidence type="ECO:0000256" key="6">
    <source>
        <dbReference type="SAM" id="MobiDB-lite"/>
    </source>
</evidence>
<evidence type="ECO:0000313" key="8">
    <source>
        <dbReference type="Proteomes" id="UP000887116"/>
    </source>
</evidence>
<dbReference type="GO" id="GO:0008395">
    <property type="term" value="F:steroid hydroxylase activity"/>
    <property type="evidence" value="ECO:0007669"/>
    <property type="project" value="TreeGrafter"/>
</dbReference>
<dbReference type="InterPro" id="IPR001128">
    <property type="entry name" value="Cyt_P450"/>
</dbReference>
<dbReference type="GO" id="GO:0006805">
    <property type="term" value="P:xenobiotic metabolic process"/>
    <property type="evidence" value="ECO:0007669"/>
    <property type="project" value="TreeGrafter"/>
</dbReference>
<dbReference type="Proteomes" id="UP000887116">
    <property type="component" value="Unassembled WGS sequence"/>
</dbReference>
<dbReference type="GO" id="GO:0006082">
    <property type="term" value="P:organic acid metabolic process"/>
    <property type="evidence" value="ECO:0007669"/>
    <property type="project" value="TreeGrafter"/>
</dbReference>
<evidence type="ECO:0000256" key="5">
    <source>
        <dbReference type="PIRSR" id="PIRSR602401-1"/>
    </source>
</evidence>
<keyword evidence="4" id="KW-0560">Oxidoreductase</keyword>
<gene>
    <name evidence="7" type="primary">CYP2J1</name>
    <name evidence="7" type="ORF">TNCT_197571</name>
</gene>
<dbReference type="SUPFAM" id="SSF48264">
    <property type="entry name" value="Cytochrome P450"/>
    <property type="match status" value="1"/>
</dbReference>
<dbReference type="OrthoDB" id="6424656at2759"/>